<evidence type="ECO:0000313" key="1">
    <source>
        <dbReference type="EMBL" id="WPJ96408.1"/>
    </source>
</evidence>
<reference evidence="1 2" key="1">
    <citation type="submission" date="2023-11" db="EMBL/GenBank/DDBJ databases">
        <title>Coraliomargarita sp. nov., isolated from marine algae.</title>
        <authorList>
            <person name="Lee J.K."/>
            <person name="Baek J.H."/>
            <person name="Kim J.M."/>
            <person name="Choi D.G."/>
            <person name="Jeon C.O."/>
        </authorList>
    </citation>
    <scope>NUCLEOTIDE SEQUENCE [LARGE SCALE GENOMIC DNA]</scope>
    <source>
        <strain evidence="1 2">J2-16</strain>
    </source>
</reference>
<sequence>MTTSLQNLGRIVLLALTLGFTDAVAKAPNIVFIFDDDMGYDDVQILNPERAVSWIQS</sequence>
<dbReference type="Proteomes" id="UP001324993">
    <property type="component" value="Chromosome"/>
</dbReference>
<keyword evidence="2" id="KW-1185">Reference proteome</keyword>
<evidence type="ECO:0008006" key="3">
    <source>
        <dbReference type="Google" id="ProtNLM"/>
    </source>
</evidence>
<dbReference type="RefSeq" id="WP_319833267.1">
    <property type="nucleotide sequence ID" value="NZ_CP138858.1"/>
</dbReference>
<organism evidence="1 2">
    <name type="scientific">Coraliomargarita algicola</name>
    <dbReference type="NCBI Taxonomy" id="3092156"/>
    <lineage>
        <taxon>Bacteria</taxon>
        <taxon>Pseudomonadati</taxon>
        <taxon>Verrucomicrobiota</taxon>
        <taxon>Opitutia</taxon>
        <taxon>Puniceicoccales</taxon>
        <taxon>Coraliomargaritaceae</taxon>
        <taxon>Coraliomargarita</taxon>
    </lineage>
</organism>
<proteinExistence type="predicted"/>
<dbReference type="EMBL" id="CP138858">
    <property type="protein sequence ID" value="WPJ96408.1"/>
    <property type="molecule type" value="Genomic_DNA"/>
</dbReference>
<protein>
    <recommendedName>
        <fullName evidence="3">Sulfatase N-terminal domain-containing protein</fullName>
    </recommendedName>
</protein>
<accession>A0ABZ0RLT7</accession>
<name>A0ABZ0RLT7_9BACT</name>
<evidence type="ECO:0000313" key="2">
    <source>
        <dbReference type="Proteomes" id="UP001324993"/>
    </source>
</evidence>
<gene>
    <name evidence="1" type="ORF">SH580_01665</name>
</gene>